<dbReference type="RefSeq" id="WP_136414161.1">
    <property type="nucleotide sequence ID" value="NZ_CAXHQF010000009.1"/>
</dbReference>
<dbReference type="AlphaFoldDB" id="A0A4P7W0S5"/>
<keyword evidence="2" id="KW-1185">Reference proteome</keyword>
<reference evidence="2" key="1">
    <citation type="submission" date="2019-02" db="EMBL/GenBank/DDBJ databases">
        <title>Isolation and identification of novel species under the genus Muribaculum.</title>
        <authorList>
            <person name="Miyake S."/>
            <person name="Ding Y."/>
            <person name="Low A."/>
            <person name="Soh M."/>
            <person name="Seedorf H."/>
        </authorList>
    </citation>
    <scope>NUCLEOTIDE SEQUENCE [LARGE SCALE GENOMIC DNA]</scope>
    <source>
        <strain evidence="2">H5</strain>
    </source>
</reference>
<dbReference type="KEGG" id="ddb:E7747_03635"/>
<proteinExistence type="predicted"/>
<dbReference type="InterPro" id="IPR025345">
    <property type="entry name" value="DUF4249"/>
</dbReference>
<evidence type="ECO:0000313" key="2">
    <source>
        <dbReference type="Proteomes" id="UP000297149"/>
    </source>
</evidence>
<dbReference type="EMBL" id="CP039396">
    <property type="protein sequence ID" value="QCD41474.1"/>
    <property type="molecule type" value="Genomic_DNA"/>
</dbReference>
<organism evidence="1 2">
    <name type="scientific">Duncaniella dubosii</name>
    <dbReference type="NCBI Taxonomy" id="2518971"/>
    <lineage>
        <taxon>Bacteria</taxon>
        <taxon>Pseudomonadati</taxon>
        <taxon>Bacteroidota</taxon>
        <taxon>Bacteroidia</taxon>
        <taxon>Bacteroidales</taxon>
        <taxon>Muribaculaceae</taxon>
        <taxon>Duncaniella</taxon>
    </lineage>
</organism>
<name>A0A4P7W0S5_9BACT</name>
<dbReference type="Pfam" id="PF14054">
    <property type="entry name" value="DUF4249"/>
    <property type="match status" value="1"/>
</dbReference>
<evidence type="ECO:0000313" key="1">
    <source>
        <dbReference type="EMBL" id="QCD41474.1"/>
    </source>
</evidence>
<gene>
    <name evidence="1" type="ORF">E7747_03635</name>
</gene>
<protein>
    <submittedName>
        <fullName evidence="1">DUF4249 domain-containing protein</fullName>
    </submittedName>
</protein>
<accession>A0A4P7W0S5</accession>
<dbReference type="Proteomes" id="UP000297149">
    <property type="component" value="Chromosome"/>
</dbReference>
<sequence length="339" mass="38222">MKPFHLLLYIAASLPIGCNSHFEIEGLQAEEKLVVYCMPTAGYDTTVIQLSKTVPLNSAGLPPEGIPDADIEFTVNGESQKVCWSESGTGSMVPDKSYYVVKKLSKGDRIDIAASSGRLPTVRSSSVVPDGFRLHKVVLAESSTDAGYDRQIRITFSDDPQTEDYYGVRVMKKAHYTYTYFDWAEDRWIEDTRTGVYLPLVDVSGEPLLNNKIGLDATLDFDYNYYQDLYIWNDDMISGKEYTLKINVELEYNDEEDNFSSTYNYKVCLYRLSPELYKFLKSLNDISNNELGQNGLAPIRSHYSNITDGFGFLGAASLYETPWLDNPDSDETEVWTPAG</sequence>